<comment type="caution">
    <text evidence="2">The sequence shown here is derived from an EMBL/GenBank/DDBJ whole genome shotgun (WGS) entry which is preliminary data.</text>
</comment>
<evidence type="ECO:0000256" key="1">
    <source>
        <dbReference type="SAM" id="MobiDB-lite"/>
    </source>
</evidence>
<accession>A0AAV7QFX0</accession>
<feature type="compositionally biased region" description="Low complexity" evidence="1">
    <location>
        <begin position="1"/>
        <end position="12"/>
    </location>
</feature>
<proteinExistence type="predicted"/>
<feature type="region of interest" description="Disordered" evidence="1">
    <location>
        <begin position="146"/>
        <end position="166"/>
    </location>
</feature>
<name>A0AAV7QFX0_PLEWA</name>
<evidence type="ECO:0000313" key="2">
    <source>
        <dbReference type="EMBL" id="KAJ1137173.1"/>
    </source>
</evidence>
<feature type="region of interest" description="Disordered" evidence="1">
    <location>
        <begin position="1"/>
        <end position="24"/>
    </location>
</feature>
<dbReference type="Proteomes" id="UP001066276">
    <property type="component" value="Chromosome 6"/>
</dbReference>
<dbReference type="EMBL" id="JANPWB010000010">
    <property type="protein sequence ID" value="KAJ1137173.1"/>
    <property type="molecule type" value="Genomic_DNA"/>
</dbReference>
<protein>
    <submittedName>
        <fullName evidence="2">Uncharacterized protein</fullName>
    </submittedName>
</protein>
<evidence type="ECO:0000313" key="3">
    <source>
        <dbReference type="Proteomes" id="UP001066276"/>
    </source>
</evidence>
<gene>
    <name evidence="2" type="ORF">NDU88_003586</name>
</gene>
<keyword evidence="3" id="KW-1185">Reference proteome</keyword>
<sequence>MCRSTARSASRTPRNSETRQIQAPGEVLGGRLRYWGRAALELRRVRKGSARIPLRGNPDRVSIGKAPGKESRDPDSATTRFSSPSSTKGGKTSKVVGAGGARGTAKLSISKAPGKVSREFDSVVTRPFLSLNTGRISKAVGVVGVRDSVDKSPSPPLPSFNTLRGG</sequence>
<dbReference type="AlphaFoldDB" id="A0AAV7QFX0"/>
<feature type="compositionally biased region" description="Low complexity" evidence="1">
    <location>
        <begin position="82"/>
        <end position="96"/>
    </location>
</feature>
<organism evidence="2 3">
    <name type="scientific">Pleurodeles waltl</name>
    <name type="common">Iberian ribbed newt</name>
    <dbReference type="NCBI Taxonomy" id="8319"/>
    <lineage>
        <taxon>Eukaryota</taxon>
        <taxon>Metazoa</taxon>
        <taxon>Chordata</taxon>
        <taxon>Craniata</taxon>
        <taxon>Vertebrata</taxon>
        <taxon>Euteleostomi</taxon>
        <taxon>Amphibia</taxon>
        <taxon>Batrachia</taxon>
        <taxon>Caudata</taxon>
        <taxon>Salamandroidea</taxon>
        <taxon>Salamandridae</taxon>
        <taxon>Pleurodelinae</taxon>
        <taxon>Pleurodeles</taxon>
    </lineage>
</organism>
<feature type="region of interest" description="Disordered" evidence="1">
    <location>
        <begin position="47"/>
        <end position="102"/>
    </location>
</feature>
<reference evidence="2" key="1">
    <citation type="journal article" date="2022" name="bioRxiv">
        <title>Sequencing and chromosome-scale assembly of the giantPleurodeles waltlgenome.</title>
        <authorList>
            <person name="Brown T."/>
            <person name="Elewa A."/>
            <person name="Iarovenko S."/>
            <person name="Subramanian E."/>
            <person name="Araus A.J."/>
            <person name="Petzold A."/>
            <person name="Susuki M."/>
            <person name="Suzuki K.-i.T."/>
            <person name="Hayashi T."/>
            <person name="Toyoda A."/>
            <person name="Oliveira C."/>
            <person name="Osipova E."/>
            <person name="Leigh N.D."/>
            <person name="Simon A."/>
            <person name="Yun M.H."/>
        </authorList>
    </citation>
    <scope>NUCLEOTIDE SEQUENCE</scope>
    <source>
        <strain evidence="2">20211129_DDA</strain>
        <tissue evidence="2">Liver</tissue>
    </source>
</reference>